<evidence type="ECO:0000256" key="5">
    <source>
        <dbReference type="ARBA" id="ARBA00022989"/>
    </source>
</evidence>
<dbReference type="InterPro" id="IPR007007">
    <property type="entry name" value="Ninjurin"/>
</dbReference>
<comment type="subcellular location">
    <subcellularLocation>
        <location evidence="1">Membrane</location>
        <topology evidence="1">Multi-pass membrane protein</topology>
    </subcellularLocation>
</comment>
<dbReference type="PANTHER" id="PTHR12316:SF17">
    <property type="entry name" value="NINJURIN C, ISOFORM D"/>
    <property type="match status" value="1"/>
</dbReference>
<evidence type="ECO:0000256" key="7">
    <source>
        <dbReference type="SAM" id="Phobius"/>
    </source>
</evidence>
<comment type="similarity">
    <text evidence="2">Belongs to the ninjurin family.</text>
</comment>
<keyword evidence="5 7" id="KW-1133">Transmembrane helix</keyword>
<reference evidence="8" key="1">
    <citation type="submission" date="2020-08" db="EMBL/GenBank/DDBJ databases">
        <title>Spodoptera exigua strain:BAW_Kor-Di-RS1 Genome sequencing and assembly.</title>
        <authorList>
            <person name="Kim J."/>
            <person name="Nam H.Y."/>
            <person name="Kwon M."/>
            <person name="Choi J.H."/>
            <person name="Cho S.R."/>
            <person name="Kim G.-H."/>
        </authorList>
    </citation>
    <scope>NUCLEOTIDE SEQUENCE</scope>
    <source>
        <strain evidence="8">BAW_Kor-Di-RS1</strain>
        <tissue evidence="8">Whole-body</tissue>
    </source>
</reference>
<evidence type="ECO:0000256" key="1">
    <source>
        <dbReference type="ARBA" id="ARBA00004141"/>
    </source>
</evidence>
<dbReference type="AlphaFoldDB" id="A0A835GU45"/>
<proteinExistence type="inferred from homology"/>
<evidence type="ECO:0000256" key="2">
    <source>
        <dbReference type="ARBA" id="ARBA00008141"/>
    </source>
</evidence>
<evidence type="ECO:0000256" key="3">
    <source>
        <dbReference type="ARBA" id="ARBA00022692"/>
    </source>
</evidence>
<protein>
    <recommendedName>
        <fullName evidence="10">Ninjurin A</fullName>
    </recommendedName>
</protein>
<evidence type="ECO:0000256" key="4">
    <source>
        <dbReference type="ARBA" id="ARBA00022889"/>
    </source>
</evidence>
<feature type="transmembrane region" description="Helical" evidence="7">
    <location>
        <begin position="186"/>
        <end position="205"/>
    </location>
</feature>
<accession>A0A835GU45</accession>
<evidence type="ECO:0000313" key="9">
    <source>
        <dbReference type="Proteomes" id="UP000648187"/>
    </source>
</evidence>
<feature type="transmembrane region" description="Helical" evidence="7">
    <location>
        <begin position="98"/>
        <end position="125"/>
    </location>
</feature>
<evidence type="ECO:0000313" key="8">
    <source>
        <dbReference type="EMBL" id="KAF9424971.1"/>
    </source>
</evidence>
<evidence type="ECO:0000256" key="6">
    <source>
        <dbReference type="ARBA" id="ARBA00023136"/>
    </source>
</evidence>
<dbReference type="GO" id="GO:0016020">
    <property type="term" value="C:membrane"/>
    <property type="evidence" value="ECO:0007669"/>
    <property type="project" value="UniProtKB-SubCell"/>
</dbReference>
<organism evidence="8 9">
    <name type="scientific">Spodoptera exigua</name>
    <name type="common">Beet armyworm</name>
    <name type="synonym">Noctua fulgens</name>
    <dbReference type="NCBI Taxonomy" id="7107"/>
    <lineage>
        <taxon>Eukaryota</taxon>
        <taxon>Metazoa</taxon>
        <taxon>Ecdysozoa</taxon>
        <taxon>Arthropoda</taxon>
        <taxon>Hexapoda</taxon>
        <taxon>Insecta</taxon>
        <taxon>Pterygota</taxon>
        <taxon>Neoptera</taxon>
        <taxon>Endopterygota</taxon>
        <taxon>Lepidoptera</taxon>
        <taxon>Glossata</taxon>
        <taxon>Ditrysia</taxon>
        <taxon>Noctuoidea</taxon>
        <taxon>Noctuidae</taxon>
        <taxon>Amphipyrinae</taxon>
        <taxon>Spodoptera</taxon>
    </lineage>
</organism>
<name>A0A835GU45_SPOEX</name>
<keyword evidence="3 7" id="KW-0812">Transmembrane</keyword>
<dbReference type="Pfam" id="PF04923">
    <property type="entry name" value="Ninjurin"/>
    <property type="match status" value="1"/>
</dbReference>
<dbReference type="Proteomes" id="UP000648187">
    <property type="component" value="Unassembled WGS sequence"/>
</dbReference>
<feature type="non-terminal residue" evidence="8">
    <location>
        <position position="254"/>
    </location>
</feature>
<keyword evidence="9" id="KW-1185">Reference proteome</keyword>
<dbReference type="PANTHER" id="PTHR12316">
    <property type="entry name" value="NINJURIN-RELATED"/>
    <property type="match status" value="1"/>
</dbReference>
<keyword evidence="4" id="KW-0130">Cell adhesion</keyword>
<dbReference type="GO" id="GO:0007155">
    <property type="term" value="P:cell adhesion"/>
    <property type="evidence" value="ECO:0007669"/>
    <property type="project" value="UniProtKB-KW"/>
</dbReference>
<dbReference type="GO" id="GO:0042246">
    <property type="term" value="P:tissue regeneration"/>
    <property type="evidence" value="ECO:0007669"/>
    <property type="project" value="InterPro"/>
</dbReference>
<evidence type="ECO:0008006" key="10">
    <source>
        <dbReference type="Google" id="ProtNLM"/>
    </source>
</evidence>
<feature type="transmembrane region" description="Helical" evidence="7">
    <location>
        <begin position="146"/>
        <end position="166"/>
    </location>
</feature>
<comment type="caution">
    <text evidence="8">The sequence shown here is derived from an EMBL/GenBank/DDBJ whole genome shotgun (WGS) entry which is preliminary data.</text>
</comment>
<feature type="transmembrane region" description="Helical" evidence="7">
    <location>
        <begin position="53"/>
        <end position="78"/>
    </location>
</feature>
<keyword evidence="6 7" id="KW-0472">Membrane</keyword>
<sequence>PLSMKYLLQIKGLDANRYATKKTVAQGMLDIALLTSNASQLKYVLQVGPKHEFYTLLVILISISIVLQVVMGFVLLSLNLWRDCWFHRPRHRTSALNINYGTTATAFVVTVLNVLASAGVLALIISSLDGEANHKQKKLADWLYHTSVGMMTGVVFCDVIKMTFGLDPALSLQDYLGNKTSSIYDTFFRVFSAVVAVVLSFIFNINHQPDHRKAELLNNISLVFKVFSITVNIIISIFYSIQIDNDAARLLTQT</sequence>
<dbReference type="EMBL" id="JACKWZ010000001">
    <property type="protein sequence ID" value="KAF9424971.1"/>
    <property type="molecule type" value="Genomic_DNA"/>
</dbReference>
<gene>
    <name evidence="8" type="ORF">HW555_000272</name>
</gene>
<feature type="transmembrane region" description="Helical" evidence="7">
    <location>
        <begin position="217"/>
        <end position="241"/>
    </location>
</feature>